<dbReference type="InterPro" id="IPR010693">
    <property type="entry name" value="Divergent_4Fe-4S_mono-cluster"/>
</dbReference>
<feature type="domain" description="Divergent 4Fe-4S mono-cluster" evidence="1">
    <location>
        <begin position="13"/>
        <end position="75"/>
    </location>
</feature>
<reference evidence="2 3" key="1">
    <citation type="submission" date="2023-08" db="EMBL/GenBank/DDBJ databases">
        <title>Arthrobacter horti sp. nov., isolated from forest soil.</title>
        <authorList>
            <person name="Park M."/>
        </authorList>
    </citation>
    <scope>NUCLEOTIDE SEQUENCE [LARGE SCALE GENOMIC DNA]</scope>
    <source>
        <strain evidence="2 3">YJM1</strain>
    </source>
</reference>
<dbReference type="Pfam" id="PF06902">
    <property type="entry name" value="Fer4_19"/>
    <property type="match status" value="1"/>
</dbReference>
<protein>
    <submittedName>
        <fullName evidence="2">(4Fe-4S)-binding protein</fullName>
    </submittedName>
</protein>
<accession>A0ABT9IPD5</accession>
<organism evidence="2 3">
    <name type="scientific">Arthrobacter horti</name>
    <dbReference type="NCBI Taxonomy" id="3068273"/>
    <lineage>
        <taxon>Bacteria</taxon>
        <taxon>Bacillati</taxon>
        <taxon>Actinomycetota</taxon>
        <taxon>Actinomycetes</taxon>
        <taxon>Micrococcales</taxon>
        <taxon>Micrococcaceae</taxon>
        <taxon>Arthrobacter</taxon>
    </lineage>
</organism>
<sequence>MSEHDESPSIREYPGEGFVVTWEAVRCRHATECVRGLPTVFDRDRRPWISTDDATVDEVVAVIDRCPSYALGYRTEDGRVRTAPR</sequence>
<dbReference type="Proteomes" id="UP001232725">
    <property type="component" value="Unassembled WGS sequence"/>
</dbReference>
<evidence type="ECO:0000313" key="3">
    <source>
        <dbReference type="Proteomes" id="UP001232725"/>
    </source>
</evidence>
<dbReference type="EMBL" id="JAVALS010000005">
    <property type="protein sequence ID" value="MDP5227425.1"/>
    <property type="molecule type" value="Genomic_DNA"/>
</dbReference>
<evidence type="ECO:0000259" key="1">
    <source>
        <dbReference type="Pfam" id="PF06902"/>
    </source>
</evidence>
<name>A0ABT9IPD5_9MICC</name>
<dbReference type="RefSeq" id="WP_305996472.1">
    <property type="nucleotide sequence ID" value="NZ_JAVALS010000005.1"/>
</dbReference>
<evidence type="ECO:0000313" key="2">
    <source>
        <dbReference type="EMBL" id="MDP5227425.1"/>
    </source>
</evidence>
<proteinExistence type="predicted"/>
<keyword evidence="3" id="KW-1185">Reference proteome</keyword>
<gene>
    <name evidence="2" type="ORF">Q9R02_09700</name>
</gene>
<comment type="caution">
    <text evidence="2">The sequence shown here is derived from an EMBL/GenBank/DDBJ whole genome shotgun (WGS) entry which is preliminary data.</text>
</comment>